<comment type="caution">
    <text evidence="2">The sequence shown here is derived from an EMBL/GenBank/DDBJ whole genome shotgun (WGS) entry which is preliminary data.</text>
</comment>
<dbReference type="Proteomes" id="UP000683360">
    <property type="component" value="Unassembled WGS sequence"/>
</dbReference>
<accession>A0A8S3U3M9</accession>
<evidence type="ECO:0000313" key="3">
    <source>
        <dbReference type="Proteomes" id="UP000683360"/>
    </source>
</evidence>
<gene>
    <name evidence="2" type="ORF">MEDL_52828</name>
</gene>
<dbReference type="AlphaFoldDB" id="A0A8S3U3M9"/>
<feature type="compositionally biased region" description="Basic and acidic residues" evidence="1">
    <location>
        <begin position="171"/>
        <end position="184"/>
    </location>
</feature>
<dbReference type="EMBL" id="CAJPWZ010002564">
    <property type="protein sequence ID" value="CAG2240511.1"/>
    <property type="molecule type" value="Genomic_DNA"/>
</dbReference>
<reference evidence="2" key="1">
    <citation type="submission" date="2021-03" db="EMBL/GenBank/DDBJ databases">
        <authorList>
            <person name="Bekaert M."/>
        </authorList>
    </citation>
    <scope>NUCLEOTIDE SEQUENCE</scope>
</reference>
<feature type="region of interest" description="Disordered" evidence="1">
    <location>
        <begin position="163"/>
        <end position="184"/>
    </location>
</feature>
<evidence type="ECO:0000256" key="1">
    <source>
        <dbReference type="SAM" id="MobiDB-lite"/>
    </source>
</evidence>
<name>A0A8S3U3M9_MYTED</name>
<proteinExistence type="predicted"/>
<dbReference type="OrthoDB" id="6115027at2759"/>
<evidence type="ECO:0000313" key="2">
    <source>
        <dbReference type="EMBL" id="CAG2240511.1"/>
    </source>
</evidence>
<organism evidence="2 3">
    <name type="scientific">Mytilus edulis</name>
    <name type="common">Blue mussel</name>
    <dbReference type="NCBI Taxonomy" id="6550"/>
    <lineage>
        <taxon>Eukaryota</taxon>
        <taxon>Metazoa</taxon>
        <taxon>Spiralia</taxon>
        <taxon>Lophotrochozoa</taxon>
        <taxon>Mollusca</taxon>
        <taxon>Bivalvia</taxon>
        <taxon>Autobranchia</taxon>
        <taxon>Pteriomorphia</taxon>
        <taxon>Mytilida</taxon>
        <taxon>Mytiloidea</taxon>
        <taxon>Mytilidae</taxon>
        <taxon>Mytilinae</taxon>
        <taxon>Mytilus</taxon>
    </lineage>
</organism>
<keyword evidence="3" id="KW-1185">Reference proteome</keyword>
<protein>
    <submittedName>
        <fullName evidence="2">Uncharacterized protein</fullName>
    </submittedName>
</protein>
<sequence length="286" mass="32629">MGCRPGRHSQSKFRIFPRKFYKSKKTFSDISLLNKGFQKEEMEFNKFSTTSKIYNHGHHHEMITLRLSTDGSMLQIEKNDADSSSNCTSKNDIIDESFEQETESLDSYSSKCKSEPLLSHKKKTRHRKHVWSDYDITQHSCAGQSSDDECEWFTAEVYDDSEDSSTATATIHHDGGQRKHSSMPEEKFNDVTLTPNLSKLSAEYITHLSEQILATASNQFALQNNGLSKYKKLTPPGSPKKIRKLANQRLQIPTTRKFFARFSASGDISFLSSDDLSNEYQNTVKL</sequence>